<dbReference type="AlphaFoldDB" id="A0AA36IPU3"/>
<proteinExistence type="predicted"/>
<sequence>MVSGSGRQGAAPYIALPSRVFEALEAQLEVQAERVIALGEQSVGVDRPFLDAVPALTKAAERFGDLKALCGDADGETPEDELAELRAFFEAIDKRIDELAHERAAAMVADDTVAQTPPRDRNWSTWLLLGGRGSGKTRAGAEWVHGLASAARPFGDGISAPIALIGETIADVRDVMIEGPAGILRSALYNRPVYEATRRRLVWPTGAVAQVFSAHDPGSLRGPQFAAAWCDELVKWPYPGECWDMLQFGLRLGDWPRLAVTTTPRPLKLLARIMDDAATVTVRMRTADNAANLARGFLNTMQARYGGTRLGRQELDAEILGERDGALWTRDLLERSRSAGRDDHRRIVVAVDPPASAKATSDACGIVIAGLTDEGVVDVIADHSIGAATPRQWAGRAVAAYHAAGADIMVAEVNQGGDMVKSVIGMVDPTVNVSPVRATRAKWLRAEPVAALYEQGRVRHVGVLAELEDEMCDFGLDGLSSGRSPDRLDALVWAIGELVSGARGRPRVRAIV</sequence>
<dbReference type="InterPro" id="IPR035421">
    <property type="entry name" value="Terminase_6C"/>
</dbReference>
<keyword evidence="1" id="KW-1188">Viral release from host cell</keyword>
<gene>
    <name evidence="3" type="ORF">EVOR1521_LOCUS16898</name>
</gene>
<evidence type="ECO:0000259" key="2">
    <source>
        <dbReference type="Pfam" id="PF17289"/>
    </source>
</evidence>
<dbReference type="Gene3D" id="3.40.50.300">
    <property type="entry name" value="P-loop containing nucleotide triphosphate hydrolases"/>
    <property type="match status" value="1"/>
</dbReference>
<evidence type="ECO:0000313" key="3">
    <source>
        <dbReference type="EMBL" id="CAJ1391634.1"/>
    </source>
</evidence>
<dbReference type="Proteomes" id="UP001178507">
    <property type="component" value="Unassembled WGS sequence"/>
</dbReference>
<reference evidence="3" key="1">
    <citation type="submission" date="2023-08" db="EMBL/GenBank/DDBJ databases">
        <authorList>
            <person name="Chen Y."/>
            <person name="Shah S."/>
            <person name="Dougan E. K."/>
            <person name="Thang M."/>
            <person name="Chan C."/>
        </authorList>
    </citation>
    <scope>NUCLEOTIDE SEQUENCE</scope>
</reference>
<evidence type="ECO:0000256" key="1">
    <source>
        <dbReference type="ARBA" id="ARBA00022612"/>
    </source>
</evidence>
<dbReference type="EMBL" id="CAUJNA010002223">
    <property type="protein sequence ID" value="CAJ1391634.1"/>
    <property type="molecule type" value="Genomic_DNA"/>
</dbReference>
<protein>
    <recommendedName>
        <fullName evidence="2">Terminase large subunit gp17-like C-terminal domain-containing protein</fullName>
    </recommendedName>
</protein>
<accession>A0AA36IPU3</accession>
<name>A0AA36IPU3_9DINO</name>
<feature type="domain" description="Terminase large subunit gp17-like C-terminal" evidence="2">
    <location>
        <begin position="350"/>
        <end position="495"/>
    </location>
</feature>
<dbReference type="Pfam" id="PF17289">
    <property type="entry name" value="Terminase_6C"/>
    <property type="match status" value="1"/>
</dbReference>
<comment type="caution">
    <text evidence="3">The sequence shown here is derived from an EMBL/GenBank/DDBJ whole genome shotgun (WGS) entry which is preliminary data.</text>
</comment>
<dbReference type="Pfam" id="PF03237">
    <property type="entry name" value="Terminase_6N"/>
    <property type="match status" value="1"/>
</dbReference>
<dbReference type="InterPro" id="IPR027417">
    <property type="entry name" value="P-loop_NTPase"/>
</dbReference>
<organism evidence="3 4">
    <name type="scientific">Effrenium voratum</name>
    <dbReference type="NCBI Taxonomy" id="2562239"/>
    <lineage>
        <taxon>Eukaryota</taxon>
        <taxon>Sar</taxon>
        <taxon>Alveolata</taxon>
        <taxon>Dinophyceae</taxon>
        <taxon>Suessiales</taxon>
        <taxon>Symbiodiniaceae</taxon>
        <taxon>Effrenium</taxon>
    </lineage>
</organism>
<evidence type="ECO:0000313" key="4">
    <source>
        <dbReference type="Proteomes" id="UP001178507"/>
    </source>
</evidence>
<keyword evidence="4" id="KW-1185">Reference proteome</keyword>